<comment type="caution">
    <text evidence="10">The sequence shown here is derived from an EMBL/GenBank/DDBJ whole genome shotgun (WGS) entry which is preliminary data.</text>
</comment>
<dbReference type="GO" id="GO:0005549">
    <property type="term" value="F:odorant binding"/>
    <property type="evidence" value="ECO:0007669"/>
    <property type="project" value="InterPro"/>
</dbReference>
<dbReference type="EMBL" id="CARXXK010000003">
    <property type="protein sequence ID" value="CAI6361937.1"/>
    <property type="molecule type" value="Genomic_DNA"/>
</dbReference>
<keyword evidence="6 9" id="KW-0472">Membrane</keyword>
<evidence type="ECO:0000313" key="11">
    <source>
        <dbReference type="Proteomes" id="UP001160148"/>
    </source>
</evidence>
<dbReference type="Proteomes" id="UP001160148">
    <property type="component" value="Unassembled WGS sequence"/>
</dbReference>
<sequence length="164" mass="19569">MLRSVYAVDHQSVLKKYDEFLSIFRPTLLLQVFVLSYTIILFCFIFISCFMEEDITHYMVLTLVKSGFSIPFFTFQIYMSCFLFDTLETKKDSITVGLYSSNWTEMDIKFQKLILLAMRMANAHQNKLQFTRTRIINMEIFYHTMRVCYTIVNMMLNCKKEKLV</sequence>
<keyword evidence="5 9" id="KW-1133">Transmembrane helix</keyword>
<keyword evidence="11" id="KW-1185">Reference proteome</keyword>
<keyword evidence="4" id="KW-0552">Olfaction</keyword>
<keyword evidence="8" id="KW-0807">Transducer</keyword>
<dbReference type="AlphaFoldDB" id="A0AAV0X296"/>
<evidence type="ECO:0000256" key="5">
    <source>
        <dbReference type="ARBA" id="ARBA00022989"/>
    </source>
</evidence>
<name>A0AAV0X296_9HEMI</name>
<proteinExistence type="predicted"/>
<accession>A0AAV0X296</accession>
<keyword evidence="2" id="KW-0716">Sensory transduction</keyword>
<feature type="transmembrane region" description="Helical" evidence="9">
    <location>
        <begin position="58"/>
        <end position="79"/>
    </location>
</feature>
<feature type="transmembrane region" description="Helical" evidence="9">
    <location>
        <begin position="28"/>
        <end position="51"/>
    </location>
</feature>
<evidence type="ECO:0000256" key="8">
    <source>
        <dbReference type="ARBA" id="ARBA00023224"/>
    </source>
</evidence>
<organism evidence="10 11">
    <name type="scientific">Macrosiphum euphorbiae</name>
    <name type="common">potato aphid</name>
    <dbReference type="NCBI Taxonomy" id="13131"/>
    <lineage>
        <taxon>Eukaryota</taxon>
        <taxon>Metazoa</taxon>
        <taxon>Ecdysozoa</taxon>
        <taxon>Arthropoda</taxon>
        <taxon>Hexapoda</taxon>
        <taxon>Insecta</taxon>
        <taxon>Pterygota</taxon>
        <taxon>Neoptera</taxon>
        <taxon>Paraneoptera</taxon>
        <taxon>Hemiptera</taxon>
        <taxon>Sternorrhyncha</taxon>
        <taxon>Aphidomorpha</taxon>
        <taxon>Aphidoidea</taxon>
        <taxon>Aphididae</taxon>
        <taxon>Macrosiphini</taxon>
        <taxon>Macrosiphum</taxon>
    </lineage>
</organism>
<protein>
    <submittedName>
        <fullName evidence="10">Uncharacterized protein</fullName>
    </submittedName>
</protein>
<dbReference type="GO" id="GO:0007165">
    <property type="term" value="P:signal transduction"/>
    <property type="evidence" value="ECO:0007669"/>
    <property type="project" value="UniProtKB-KW"/>
</dbReference>
<evidence type="ECO:0000256" key="2">
    <source>
        <dbReference type="ARBA" id="ARBA00022606"/>
    </source>
</evidence>
<dbReference type="Pfam" id="PF02949">
    <property type="entry name" value="7tm_6"/>
    <property type="match status" value="1"/>
</dbReference>
<evidence type="ECO:0000256" key="9">
    <source>
        <dbReference type="SAM" id="Phobius"/>
    </source>
</evidence>
<dbReference type="InterPro" id="IPR004117">
    <property type="entry name" value="7tm6_olfct_rcpt"/>
</dbReference>
<keyword evidence="3 9" id="KW-0812">Transmembrane</keyword>
<reference evidence="10 11" key="1">
    <citation type="submission" date="2023-01" db="EMBL/GenBank/DDBJ databases">
        <authorList>
            <person name="Whitehead M."/>
        </authorList>
    </citation>
    <scope>NUCLEOTIDE SEQUENCE [LARGE SCALE GENOMIC DNA]</scope>
</reference>
<dbReference type="GO" id="GO:0016020">
    <property type="term" value="C:membrane"/>
    <property type="evidence" value="ECO:0007669"/>
    <property type="project" value="UniProtKB-SubCell"/>
</dbReference>
<evidence type="ECO:0000256" key="7">
    <source>
        <dbReference type="ARBA" id="ARBA00023170"/>
    </source>
</evidence>
<dbReference type="GO" id="GO:0004984">
    <property type="term" value="F:olfactory receptor activity"/>
    <property type="evidence" value="ECO:0007669"/>
    <property type="project" value="InterPro"/>
</dbReference>
<evidence type="ECO:0000313" key="10">
    <source>
        <dbReference type="EMBL" id="CAI6361937.1"/>
    </source>
</evidence>
<evidence type="ECO:0000256" key="4">
    <source>
        <dbReference type="ARBA" id="ARBA00022725"/>
    </source>
</evidence>
<comment type="subcellular location">
    <subcellularLocation>
        <location evidence="1">Membrane</location>
        <topology evidence="1">Multi-pass membrane protein</topology>
    </subcellularLocation>
</comment>
<gene>
    <name evidence="10" type="ORF">MEUPH1_LOCUS17061</name>
</gene>
<keyword evidence="7" id="KW-0675">Receptor</keyword>
<evidence type="ECO:0000256" key="6">
    <source>
        <dbReference type="ARBA" id="ARBA00023136"/>
    </source>
</evidence>
<evidence type="ECO:0000256" key="1">
    <source>
        <dbReference type="ARBA" id="ARBA00004141"/>
    </source>
</evidence>
<evidence type="ECO:0000256" key="3">
    <source>
        <dbReference type="ARBA" id="ARBA00022692"/>
    </source>
</evidence>